<sequence>MADWLGALLIGVLGAGHCMGMCGGIASAVAVGNPNASRTLLITLFYNLGRLSSYAFTGAIIGGAISSIAQFSDFNLALTYLRLVSAAFMILLALYIAKWWQGLLVIEKLGQGVWKFVSPVGKKLLPLRSPLHAFPFGFVWGWLPCGLVYSTLTWAAVSGSALDGALIMFAFGLGTLPAMLLVGLSAVKFQKWQRNEIFRQCGALLLLAYGGYTAYDAISLLS</sequence>
<feature type="transmembrane region" description="Helical" evidence="1">
    <location>
        <begin position="51"/>
        <end position="71"/>
    </location>
</feature>
<dbReference type="EMBL" id="BSNX01000001">
    <property type="protein sequence ID" value="GLQ70719.1"/>
    <property type="molecule type" value="Genomic_DNA"/>
</dbReference>
<feature type="transmembrane region" description="Helical" evidence="1">
    <location>
        <begin position="131"/>
        <end position="152"/>
    </location>
</feature>
<dbReference type="PANTHER" id="PTHR42208:SF1">
    <property type="entry name" value="HEAVY METAL TRANSPORTER"/>
    <property type="match status" value="1"/>
</dbReference>
<gene>
    <name evidence="3" type="ORF">GCM10007932_00790</name>
</gene>
<evidence type="ECO:0000313" key="4">
    <source>
        <dbReference type="Proteomes" id="UP001156690"/>
    </source>
</evidence>
<accession>A0AAV5NJD5</accession>
<proteinExistence type="predicted"/>
<protein>
    <submittedName>
        <fullName evidence="3">Cytochrome biogenesis protein</fullName>
    </submittedName>
</protein>
<evidence type="ECO:0000256" key="1">
    <source>
        <dbReference type="SAM" id="Phobius"/>
    </source>
</evidence>
<organism evidence="3 4">
    <name type="scientific">Vibrio penaeicida</name>
    <dbReference type="NCBI Taxonomy" id="104609"/>
    <lineage>
        <taxon>Bacteria</taxon>
        <taxon>Pseudomonadati</taxon>
        <taxon>Pseudomonadota</taxon>
        <taxon>Gammaproteobacteria</taxon>
        <taxon>Vibrionales</taxon>
        <taxon>Vibrionaceae</taxon>
        <taxon>Vibrio</taxon>
    </lineage>
</organism>
<feature type="transmembrane region" description="Helical" evidence="1">
    <location>
        <begin position="6"/>
        <end position="31"/>
    </location>
</feature>
<evidence type="ECO:0000259" key="2">
    <source>
        <dbReference type="Pfam" id="PF13386"/>
    </source>
</evidence>
<feature type="transmembrane region" description="Helical" evidence="1">
    <location>
        <begin position="164"/>
        <end position="185"/>
    </location>
</feature>
<reference evidence="4" key="1">
    <citation type="journal article" date="2019" name="Int. J. Syst. Evol. Microbiol.">
        <title>The Global Catalogue of Microorganisms (GCM) 10K type strain sequencing project: providing services to taxonomists for standard genome sequencing and annotation.</title>
        <authorList>
            <consortium name="The Broad Institute Genomics Platform"/>
            <consortium name="The Broad Institute Genome Sequencing Center for Infectious Disease"/>
            <person name="Wu L."/>
            <person name="Ma J."/>
        </authorList>
    </citation>
    <scope>NUCLEOTIDE SEQUENCE [LARGE SCALE GENOMIC DNA]</scope>
    <source>
        <strain evidence="4">NBRC 15640</strain>
    </source>
</reference>
<keyword evidence="4" id="KW-1185">Reference proteome</keyword>
<evidence type="ECO:0000313" key="3">
    <source>
        <dbReference type="EMBL" id="GLQ70719.1"/>
    </source>
</evidence>
<comment type="caution">
    <text evidence="3">The sequence shown here is derived from an EMBL/GenBank/DDBJ whole genome shotgun (WGS) entry which is preliminary data.</text>
</comment>
<dbReference type="PANTHER" id="PTHR42208">
    <property type="entry name" value="HEAVY METAL TRANSPORTER-RELATED"/>
    <property type="match status" value="1"/>
</dbReference>
<dbReference type="Pfam" id="PF13386">
    <property type="entry name" value="DsbD_2"/>
    <property type="match status" value="1"/>
</dbReference>
<dbReference type="RefSeq" id="WP_126606981.1">
    <property type="nucleotide sequence ID" value="NZ_AP025144.1"/>
</dbReference>
<keyword evidence="1" id="KW-1133">Transmembrane helix</keyword>
<dbReference type="InterPro" id="IPR039447">
    <property type="entry name" value="UreH-like_TM_dom"/>
</dbReference>
<dbReference type="AlphaFoldDB" id="A0AAV5NJD5"/>
<dbReference type="Proteomes" id="UP001156690">
    <property type="component" value="Unassembled WGS sequence"/>
</dbReference>
<feature type="domain" description="Urease accessory protein UreH-like transmembrane" evidence="2">
    <location>
        <begin position="7"/>
        <end position="212"/>
    </location>
</feature>
<feature type="transmembrane region" description="Helical" evidence="1">
    <location>
        <begin position="77"/>
        <end position="97"/>
    </location>
</feature>
<keyword evidence="1" id="KW-0812">Transmembrane</keyword>
<keyword evidence="1" id="KW-0472">Membrane</keyword>
<name>A0AAV5NJD5_9VIBR</name>